<dbReference type="RefSeq" id="WP_344933140.1">
    <property type="nucleotide sequence ID" value="NZ_BAABDM010000001.1"/>
</dbReference>
<dbReference type="PANTHER" id="PTHR31793">
    <property type="entry name" value="4-HYDROXYBENZOYL-COA THIOESTERASE FAMILY MEMBER"/>
    <property type="match status" value="1"/>
</dbReference>
<dbReference type="CDD" id="cd00586">
    <property type="entry name" value="4HBT"/>
    <property type="match status" value="1"/>
</dbReference>
<dbReference type="PANTHER" id="PTHR31793:SF27">
    <property type="entry name" value="NOVEL THIOESTERASE SUPERFAMILY DOMAIN AND SAPOSIN A-TYPE DOMAIN CONTAINING PROTEIN (0610012H03RIK)"/>
    <property type="match status" value="1"/>
</dbReference>
<comment type="similarity">
    <text evidence="1">Belongs to the 4-hydroxybenzoyl-CoA thioesterase family.</text>
</comment>
<dbReference type="SUPFAM" id="SSF54637">
    <property type="entry name" value="Thioesterase/thiol ester dehydrase-isomerase"/>
    <property type="match status" value="1"/>
</dbReference>
<evidence type="ECO:0000256" key="2">
    <source>
        <dbReference type="ARBA" id="ARBA00022801"/>
    </source>
</evidence>
<dbReference type="Gene3D" id="3.10.129.10">
    <property type="entry name" value="Hotdog Thioesterase"/>
    <property type="match status" value="1"/>
</dbReference>
<evidence type="ECO:0000313" key="3">
    <source>
        <dbReference type="EMBL" id="GAA4089482.1"/>
    </source>
</evidence>
<dbReference type="EMBL" id="BAABDM010000001">
    <property type="protein sequence ID" value="GAA4089482.1"/>
    <property type="molecule type" value="Genomic_DNA"/>
</dbReference>
<dbReference type="PIRSF" id="PIRSF003230">
    <property type="entry name" value="YbgC"/>
    <property type="match status" value="1"/>
</dbReference>
<evidence type="ECO:0000313" key="4">
    <source>
        <dbReference type="Proteomes" id="UP001500392"/>
    </source>
</evidence>
<reference evidence="4" key="1">
    <citation type="journal article" date="2019" name="Int. J. Syst. Evol. Microbiol.">
        <title>The Global Catalogue of Microorganisms (GCM) 10K type strain sequencing project: providing services to taxonomists for standard genome sequencing and annotation.</title>
        <authorList>
            <consortium name="The Broad Institute Genomics Platform"/>
            <consortium name="The Broad Institute Genome Sequencing Center for Infectious Disease"/>
            <person name="Wu L."/>
            <person name="Ma J."/>
        </authorList>
    </citation>
    <scope>NUCLEOTIDE SEQUENCE [LARGE SCALE GENOMIC DNA]</scope>
    <source>
        <strain evidence="4">JCM 17304</strain>
    </source>
</reference>
<evidence type="ECO:0000256" key="1">
    <source>
        <dbReference type="ARBA" id="ARBA00005953"/>
    </source>
</evidence>
<dbReference type="InterPro" id="IPR050563">
    <property type="entry name" value="4-hydroxybenzoyl-CoA_TE"/>
</dbReference>
<gene>
    <name evidence="3" type="ORF">GCM10022414_10610</name>
</gene>
<dbReference type="InterPro" id="IPR029069">
    <property type="entry name" value="HotDog_dom_sf"/>
</dbReference>
<comment type="caution">
    <text evidence="3">The sequence shown here is derived from an EMBL/GenBank/DDBJ whole genome shotgun (WGS) entry which is preliminary data.</text>
</comment>
<organism evidence="3 4">
    <name type="scientific">Zhongshania borealis</name>
    <dbReference type="NCBI Taxonomy" id="889488"/>
    <lineage>
        <taxon>Bacteria</taxon>
        <taxon>Pseudomonadati</taxon>
        <taxon>Pseudomonadota</taxon>
        <taxon>Gammaproteobacteria</taxon>
        <taxon>Cellvibrionales</taxon>
        <taxon>Spongiibacteraceae</taxon>
        <taxon>Zhongshania</taxon>
    </lineage>
</organism>
<proteinExistence type="inferred from homology"/>
<dbReference type="Pfam" id="PF13279">
    <property type="entry name" value="4HBT_2"/>
    <property type="match status" value="1"/>
</dbReference>
<keyword evidence="2" id="KW-0378">Hydrolase</keyword>
<dbReference type="InterPro" id="IPR006684">
    <property type="entry name" value="YbgC/YbaW"/>
</dbReference>
<protein>
    <submittedName>
        <fullName evidence="3">Acyl-CoA thioesterase</fullName>
    </submittedName>
</protein>
<name>A0ABP7WIQ2_9GAMM</name>
<accession>A0ABP7WIQ2</accession>
<sequence length="147" mass="16808">MSIQSSATPNQHSHDVIINVPFHDVDSAQIAWHGHYAKYFEVARCALLETINYNYLEMSESGYFWPVVDMRIRYINPALFGQKIRVNATITEWENRLRIDYRIFDAETGKRLTKGHTVQVAVSMTTKELLLASPPILAQKLGLDTTP</sequence>
<dbReference type="Proteomes" id="UP001500392">
    <property type="component" value="Unassembled WGS sequence"/>
</dbReference>
<keyword evidence="4" id="KW-1185">Reference proteome</keyword>